<dbReference type="InterPro" id="IPR049038">
    <property type="entry name" value="ADAM10_Cys-rich"/>
</dbReference>
<dbReference type="Pfam" id="PF21299">
    <property type="entry name" value="ADAM10_Cys-rich"/>
    <property type="match status" value="1"/>
</dbReference>
<name>A0A9J6DKW3_RHIMP</name>
<comment type="caution">
    <text evidence="2">The sequence shown here is derived from an EMBL/GenBank/DDBJ whole genome shotgun (WGS) entry which is preliminary data.</text>
</comment>
<feature type="domain" description="ADAM10 cysteine-rich" evidence="1">
    <location>
        <begin position="40"/>
        <end position="91"/>
    </location>
</feature>
<dbReference type="GO" id="GO:0007219">
    <property type="term" value="P:Notch signaling pathway"/>
    <property type="evidence" value="ECO:0007669"/>
    <property type="project" value="TreeGrafter"/>
</dbReference>
<dbReference type="Proteomes" id="UP000821866">
    <property type="component" value="Chromosome 6"/>
</dbReference>
<dbReference type="GO" id="GO:0006509">
    <property type="term" value="P:membrane protein ectodomain proteolysis"/>
    <property type="evidence" value="ECO:0007669"/>
    <property type="project" value="TreeGrafter"/>
</dbReference>
<proteinExistence type="predicted"/>
<dbReference type="EMBL" id="JABSTU010000008">
    <property type="protein sequence ID" value="KAH8022794.1"/>
    <property type="molecule type" value="Genomic_DNA"/>
</dbReference>
<evidence type="ECO:0000313" key="2">
    <source>
        <dbReference type="EMBL" id="KAH8022794.1"/>
    </source>
</evidence>
<accession>A0A9J6DKW3</accession>
<keyword evidence="3" id="KW-1185">Reference proteome</keyword>
<dbReference type="AlphaFoldDB" id="A0A9J6DKW3"/>
<reference evidence="2" key="1">
    <citation type="journal article" date="2020" name="Cell">
        <title>Large-Scale Comparative Analyses of Tick Genomes Elucidate Their Genetic Diversity and Vector Capacities.</title>
        <authorList>
            <consortium name="Tick Genome and Microbiome Consortium (TIGMIC)"/>
            <person name="Jia N."/>
            <person name="Wang J."/>
            <person name="Shi W."/>
            <person name="Du L."/>
            <person name="Sun Y."/>
            <person name="Zhan W."/>
            <person name="Jiang J.F."/>
            <person name="Wang Q."/>
            <person name="Zhang B."/>
            <person name="Ji P."/>
            <person name="Bell-Sakyi L."/>
            <person name="Cui X.M."/>
            <person name="Yuan T.T."/>
            <person name="Jiang B.G."/>
            <person name="Yang W.F."/>
            <person name="Lam T.T."/>
            <person name="Chang Q.C."/>
            <person name="Ding S.J."/>
            <person name="Wang X.J."/>
            <person name="Zhu J.G."/>
            <person name="Ruan X.D."/>
            <person name="Zhao L."/>
            <person name="Wei J.T."/>
            <person name="Ye R.Z."/>
            <person name="Que T.C."/>
            <person name="Du C.H."/>
            <person name="Zhou Y.H."/>
            <person name="Cheng J.X."/>
            <person name="Dai P.F."/>
            <person name="Guo W.B."/>
            <person name="Han X.H."/>
            <person name="Huang E.J."/>
            <person name="Li L.F."/>
            <person name="Wei W."/>
            <person name="Gao Y.C."/>
            <person name="Liu J.Z."/>
            <person name="Shao H.Z."/>
            <person name="Wang X."/>
            <person name="Wang C.C."/>
            <person name="Yang T.C."/>
            <person name="Huo Q.B."/>
            <person name="Li W."/>
            <person name="Chen H.Y."/>
            <person name="Chen S.E."/>
            <person name="Zhou L.G."/>
            <person name="Ni X.B."/>
            <person name="Tian J.H."/>
            <person name="Sheng Y."/>
            <person name="Liu T."/>
            <person name="Pan Y.S."/>
            <person name="Xia L.Y."/>
            <person name="Li J."/>
            <person name="Zhao F."/>
            <person name="Cao W.C."/>
        </authorList>
    </citation>
    <scope>NUCLEOTIDE SEQUENCE</scope>
    <source>
        <strain evidence="2">Rmic-2018</strain>
    </source>
</reference>
<dbReference type="GO" id="GO:0004222">
    <property type="term" value="F:metalloendopeptidase activity"/>
    <property type="evidence" value="ECO:0007669"/>
    <property type="project" value="TreeGrafter"/>
</dbReference>
<organism evidence="2 3">
    <name type="scientific">Rhipicephalus microplus</name>
    <name type="common">Cattle tick</name>
    <name type="synonym">Boophilus microplus</name>
    <dbReference type="NCBI Taxonomy" id="6941"/>
    <lineage>
        <taxon>Eukaryota</taxon>
        <taxon>Metazoa</taxon>
        <taxon>Ecdysozoa</taxon>
        <taxon>Arthropoda</taxon>
        <taxon>Chelicerata</taxon>
        <taxon>Arachnida</taxon>
        <taxon>Acari</taxon>
        <taxon>Parasitiformes</taxon>
        <taxon>Ixodida</taxon>
        <taxon>Ixodoidea</taxon>
        <taxon>Ixodidae</taxon>
        <taxon>Rhipicephalinae</taxon>
        <taxon>Rhipicephalus</taxon>
        <taxon>Boophilus</taxon>
    </lineage>
</organism>
<protein>
    <recommendedName>
        <fullName evidence="1">ADAM10 cysteine-rich domain-containing protein</fullName>
    </recommendedName>
</protein>
<dbReference type="VEuPathDB" id="VectorBase:LOC119172892"/>
<dbReference type="GO" id="GO:0005886">
    <property type="term" value="C:plasma membrane"/>
    <property type="evidence" value="ECO:0007669"/>
    <property type="project" value="TreeGrafter"/>
</dbReference>
<gene>
    <name evidence="2" type="ORF">HPB51_005159</name>
</gene>
<dbReference type="InterPro" id="IPR051489">
    <property type="entry name" value="ADAM_Metalloproteinase"/>
</dbReference>
<evidence type="ECO:0000313" key="3">
    <source>
        <dbReference type="Proteomes" id="UP000821866"/>
    </source>
</evidence>
<dbReference type="PANTHER" id="PTHR45702">
    <property type="entry name" value="ADAM10/ADAM17 METALLOPEPTIDASE FAMILY MEMBER"/>
    <property type="match status" value="1"/>
</dbReference>
<sequence length="181" mass="19618">MTACNKNTQVCLSGECQGSVCEKYGLLECFRKAEGLSISEQCLLTCEAPGSKECEVACAFPIMASHCGAKLQPGSPCNDMRGYCDIFHKCRHVEPRGFLTRLQGFFLGGQSVDTLYEFVADYQEQMQTPSSPSSLWNDPSNVGRCEVPLRGGCPALPPNVTGRGLGLQDSVHRESAAEQDV</sequence>
<reference evidence="2" key="2">
    <citation type="submission" date="2021-09" db="EMBL/GenBank/DDBJ databases">
        <authorList>
            <person name="Jia N."/>
            <person name="Wang J."/>
            <person name="Shi W."/>
            <person name="Du L."/>
            <person name="Sun Y."/>
            <person name="Zhan W."/>
            <person name="Jiang J."/>
            <person name="Wang Q."/>
            <person name="Zhang B."/>
            <person name="Ji P."/>
            <person name="Sakyi L.B."/>
            <person name="Cui X."/>
            <person name="Yuan T."/>
            <person name="Jiang B."/>
            <person name="Yang W."/>
            <person name="Lam T.T.-Y."/>
            <person name="Chang Q."/>
            <person name="Ding S."/>
            <person name="Wang X."/>
            <person name="Zhu J."/>
            <person name="Ruan X."/>
            <person name="Zhao L."/>
            <person name="Wei J."/>
            <person name="Que T."/>
            <person name="Du C."/>
            <person name="Cheng J."/>
            <person name="Dai P."/>
            <person name="Han X."/>
            <person name="Huang E."/>
            <person name="Gao Y."/>
            <person name="Liu J."/>
            <person name="Shao H."/>
            <person name="Ye R."/>
            <person name="Li L."/>
            <person name="Wei W."/>
            <person name="Wang X."/>
            <person name="Wang C."/>
            <person name="Huo Q."/>
            <person name="Li W."/>
            <person name="Guo W."/>
            <person name="Chen H."/>
            <person name="Chen S."/>
            <person name="Zhou L."/>
            <person name="Zhou L."/>
            <person name="Ni X."/>
            <person name="Tian J."/>
            <person name="Zhou Y."/>
            <person name="Sheng Y."/>
            <person name="Liu T."/>
            <person name="Pan Y."/>
            <person name="Xia L."/>
            <person name="Li J."/>
            <person name="Zhao F."/>
            <person name="Cao W."/>
        </authorList>
    </citation>
    <scope>NUCLEOTIDE SEQUENCE</scope>
    <source>
        <strain evidence="2">Rmic-2018</strain>
        <tissue evidence="2">Larvae</tissue>
    </source>
</reference>
<evidence type="ECO:0000259" key="1">
    <source>
        <dbReference type="Pfam" id="PF21299"/>
    </source>
</evidence>
<dbReference type="PANTHER" id="PTHR45702:SF2">
    <property type="entry name" value="KUZBANIAN, ISOFORM A"/>
    <property type="match status" value="1"/>
</dbReference>